<protein>
    <recommendedName>
        <fullName evidence="3">Nucleotide-diphospho-sugar transferase domain-containing protein</fullName>
    </recommendedName>
</protein>
<accession>A0A2R5FS89</accession>
<dbReference type="AlphaFoldDB" id="A0A2R5FS89"/>
<evidence type="ECO:0000313" key="2">
    <source>
        <dbReference type="Proteomes" id="UP000245124"/>
    </source>
</evidence>
<organism evidence="1 2">
    <name type="scientific">Nostoc commune NIES-4072</name>
    <dbReference type="NCBI Taxonomy" id="2005467"/>
    <lineage>
        <taxon>Bacteria</taxon>
        <taxon>Bacillati</taxon>
        <taxon>Cyanobacteriota</taxon>
        <taxon>Cyanophyceae</taxon>
        <taxon>Nostocales</taxon>
        <taxon>Nostocaceae</taxon>
        <taxon>Nostoc</taxon>
    </lineage>
</organism>
<dbReference type="Proteomes" id="UP000245124">
    <property type="component" value="Unassembled WGS sequence"/>
</dbReference>
<evidence type="ECO:0008006" key="3">
    <source>
        <dbReference type="Google" id="ProtNLM"/>
    </source>
</evidence>
<sequence length="289" mass="33175">MIQSKKDFCFCTLALGKKYSALASLLAKDIERYSPNTSFIILTDHPEEFSKYSQVLVFKHQQQGVKCYHDKRFAIAKALSLFNSCIFIDSDMRILAPVPEDMQWLLTPGISARACMDMPKKFTKVIAGTASSKFAREFTVVKNATKVLNLETSWKDISFVHEYLFSVTKDSGKEIEFLQQWDMLANYFELNGIYEGEGSAIGLAAYKAGLAVRWSEMEGISFFNNKIELVKISKGQSNRDEISQYFEDHEKILYPKRSFMSKAIDKLGKAIMHFYRKMRFKIVRSSLLN</sequence>
<dbReference type="RefSeq" id="WP_244919359.1">
    <property type="nucleotide sequence ID" value="NZ_BDUD01000001.1"/>
</dbReference>
<reference evidence="1 2" key="1">
    <citation type="submission" date="2017-06" db="EMBL/GenBank/DDBJ databases">
        <title>Genome sequencing of cyanobaciteial culture collection at National Institute for Environmental Studies (NIES).</title>
        <authorList>
            <person name="Hirose Y."/>
            <person name="Shimura Y."/>
            <person name="Fujisawa T."/>
            <person name="Nakamura Y."/>
            <person name="Kawachi M."/>
        </authorList>
    </citation>
    <scope>NUCLEOTIDE SEQUENCE [LARGE SCALE GENOMIC DNA]</scope>
    <source>
        <strain evidence="1 2">NIES-4072</strain>
    </source>
</reference>
<gene>
    <name evidence="1" type="ORF">NIES4072_53200</name>
</gene>
<comment type="caution">
    <text evidence="1">The sequence shown here is derived from an EMBL/GenBank/DDBJ whole genome shotgun (WGS) entry which is preliminary data.</text>
</comment>
<dbReference type="EMBL" id="BDUD01000001">
    <property type="protein sequence ID" value="GBG21632.1"/>
    <property type="molecule type" value="Genomic_DNA"/>
</dbReference>
<evidence type="ECO:0000313" key="1">
    <source>
        <dbReference type="EMBL" id="GBG21632.1"/>
    </source>
</evidence>
<proteinExistence type="predicted"/>
<name>A0A2R5FS89_NOSCO</name>
<keyword evidence="2" id="KW-1185">Reference proteome</keyword>